<evidence type="ECO:0000313" key="2">
    <source>
        <dbReference type="EMBL" id="CEK89663.1"/>
    </source>
</evidence>
<dbReference type="AlphaFoldDB" id="A0A0B7B9E2"/>
<dbReference type="Gene3D" id="3.40.50.460">
    <property type="entry name" value="Phosphofructokinase domain"/>
    <property type="match status" value="1"/>
</dbReference>
<dbReference type="GO" id="GO:0016208">
    <property type="term" value="F:AMP binding"/>
    <property type="evidence" value="ECO:0007669"/>
    <property type="project" value="TreeGrafter"/>
</dbReference>
<dbReference type="GO" id="GO:0006002">
    <property type="term" value="P:fructose 6-phosphate metabolic process"/>
    <property type="evidence" value="ECO:0007669"/>
    <property type="project" value="TreeGrafter"/>
</dbReference>
<organism evidence="2">
    <name type="scientific">Arion vulgaris</name>
    <dbReference type="NCBI Taxonomy" id="1028688"/>
    <lineage>
        <taxon>Eukaryota</taxon>
        <taxon>Metazoa</taxon>
        <taxon>Spiralia</taxon>
        <taxon>Lophotrochozoa</taxon>
        <taxon>Mollusca</taxon>
        <taxon>Gastropoda</taxon>
        <taxon>Heterobranchia</taxon>
        <taxon>Euthyneura</taxon>
        <taxon>Panpulmonata</taxon>
        <taxon>Eupulmonata</taxon>
        <taxon>Stylommatophora</taxon>
        <taxon>Helicina</taxon>
        <taxon>Arionoidea</taxon>
        <taxon>Arionidae</taxon>
        <taxon>Arion</taxon>
    </lineage>
</organism>
<accession>A0A0B7B9E2</accession>
<dbReference type="SUPFAM" id="SSF53784">
    <property type="entry name" value="Phosphofructokinase"/>
    <property type="match status" value="1"/>
</dbReference>
<comment type="catalytic activity">
    <reaction evidence="1">
        <text>beta-D-fructose 6-phosphate + ATP = beta-D-fructose 1,6-bisphosphate + ADP + H(+)</text>
        <dbReference type="Rhea" id="RHEA:16109"/>
        <dbReference type="ChEBI" id="CHEBI:15378"/>
        <dbReference type="ChEBI" id="CHEBI:30616"/>
        <dbReference type="ChEBI" id="CHEBI:32966"/>
        <dbReference type="ChEBI" id="CHEBI:57634"/>
        <dbReference type="ChEBI" id="CHEBI:456216"/>
        <dbReference type="EC" id="2.7.1.11"/>
    </reaction>
</comment>
<dbReference type="GO" id="GO:0005945">
    <property type="term" value="C:6-phosphofructokinase complex"/>
    <property type="evidence" value="ECO:0007669"/>
    <property type="project" value="TreeGrafter"/>
</dbReference>
<reference evidence="2" key="1">
    <citation type="submission" date="2014-12" db="EMBL/GenBank/DDBJ databases">
        <title>Insight into the proteome of Arion vulgaris.</title>
        <authorList>
            <person name="Aradska J."/>
            <person name="Bulat T."/>
            <person name="Smidak R."/>
            <person name="Sarate P."/>
            <person name="Gangsoo J."/>
            <person name="Sialana F."/>
            <person name="Bilban M."/>
            <person name="Lubec G."/>
        </authorList>
    </citation>
    <scope>NUCLEOTIDE SEQUENCE</scope>
    <source>
        <tissue evidence="2">Skin</tissue>
    </source>
</reference>
<dbReference type="GO" id="GO:0005524">
    <property type="term" value="F:ATP binding"/>
    <property type="evidence" value="ECO:0007669"/>
    <property type="project" value="TreeGrafter"/>
</dbReference>
<name>A0A0B7B9E2_9EUPU</name>
<dbReference type="GO" id="GO:0030388">
    <property type="term" value="P:fructose 1,6-bisphosphate metabolic process"/>
    <property type="evidence" value="ECO:0007669"/>
    <property type="project" value="TreeGrafter"/>
</dbReference>
<evidence type="ECO:0000256" key="1">
    <source>
        <dbReference type="ARBA" id="ARBA00048070"/>
    </source>
</evidence>
<gene>
    <name evidence="2" type="primary">ORF172277</name>
</gene>
<dbReference type="GO" id="GO:0003872">
    <property type="term" value="F:6-phosphofructokinase activity"/>
    <property type="evidence" value="ECO:0007669"/>
    <property type="project" value="UniProtKB-EC"/>
</dbReference>
<protein>
    <submittedName>
        <fullName evidence="2">Uncharacterized protein</fullName>
    </submittedName>
</protein>
<dbReference type="GO" id="GO:0042802">
    <property type="term" value="F:identical protein binding"/>
    <property type="evidence" value="ECO:0007669"/>
    <property type="project" value="TreeGrafter"/>
</dbReference>
<dbReference type="PANTHER" id="PTHR13697">
    <property type="entry name" value="PHOSPHOFRUCTOKINASE"/>
    <property type="match status" value="1"/>
</dbReference>
<dbReference type="GO" id="GO:0070095">
    <property type="term" value="F:fructose-6-phosphate binding"/>
    <property type="evidence" value="ECO:0007669"/>
    <property type="project" value="TreeGrafter"/>
</dbReference>
<sequence length="181" mass="20666">TIRDLQNLSKRLKDKLEFSGVNYGLILRNENANDNLTTDFMRRLLNEEGHPTFKSRSAILGYTQEGCLTSPHDRCSGIKNGCRSTAWIILTMKTCGTKQNVKVFADRPETITVTTTKRGRVEFTPVEQLAKETDFVNCVPINQWWMKLRSLLNILSWSTDELSEHARSVKFDNAMSSLDSF</sequence>
<dbReference type="EMBL" id="HACG01042798">
    <property type="protein sequence ID" value="CEK89663.1"/>
    <property type="molecule type" value="Transcribed_RNA"/>
</dbReference>
<dbReference type="GO" id="GO:0048029">
    <property type="term" value="F:monosaccharide binding"/>
    <property type="evidence" value="ECO:0007669"/>
    <property type="project" value="TreeGrafter"/>
</dbReference>
<proteinExistence type="predicted"/>
<dbReference type="InterPro" id="IPR035966">
    <property type="entry name" value="PKF_sf"/>
</dbReference>
<feature type="non-terminal residue" evidence="2">
    <location>
        <position position="1"/>
    </location>
</feature>
<dbReference type="GO" id="GO:0061621">
    <property type="term" value="P:canonical glycolysis"/>
    <property type="evidence" value="ECO:0007669"/>
    <property type="project" value="TreeGrafter"/>
</dbReference>
<dbReference type="PANTHER" id="PTHR13697:SF4">
    <property type="entry name" value="ATP-DEPENDENT 6-PHOSPHOFRUCTOKINASE"/>
    <property type="match status" value="1"/>
</dbReference>